<reference evidence="3" key="1">
    <citation type="submission" date="2020-10" db="EMBL/GenBank/DDBJ databases">
        <title>Sequencing the genomes of 1000 actinobacteria strains.</title>
        <authorList>
            <person name="Klenk H.-P."/>
        </authorList>
    </citation>
    <scope>NUCLEOTIDE SEQUENCE</scope>
    <source>
        <strain evidence="3">DSM 46832</strain>
    </source>
</reference>
<dbReference type="RefSeq" id="WP_192769948.1">
    <property type="nucleotide sequence ID" value="NZ_JADBEB010000001.1"/>
</dbReference>
<organism evidence="3 4">
    <name type="scientific">Plantactinospora soyae</name>
    <dbReference type="NCBI Taxonomy" id="1544732"/>
    <lineage>
        <taxon>Bacteria</taxon>
        <taxon>Bacillati</taxon>
        <taxon>Actinomycetota</taxon>
        <taxon>Actinomycetes</taxon>
        <taxon>Micromonosporales</taxon>
        <taxon>Micromonosporaceae</taxon>
        <taxon>Plantactinospora</taxon>
    </lineage>
</organism>
<accession>A0A927RAF9</accession>
<dbReference type="EMBL" id="JADBEB010000001">
    <property type="protein sequence ID" value="MBE1490711.1"/>
    <property type="molecule type" value="Genomic_DNA"/>
</dbReference>
<gene>
    <name evidence="3" type="ORF">H4W31_006349</name>
</gene>
<name>A0A927RAF9_9ACTN</name>
<proteinExistence type="predicted"/>
<protein>
    <submittedName>
        <fullName evidence="3">Uncharacterized protein</fullName>
    </submittedName>
</protein>
<dbReference type="Proteomes" id="UP000649753">
    <property type="component" value="Unassembled WGS sequence"/>
</dbReference>
<evidence type="ECO:0000313" key="3">
    <source>
        <dbReference type="EMBL" id="MBE1490711.1"/>
    </source>
</evidence>
<feature type="transmembrane region" description="Helical" evidence="2">
    <location>
        <begin position="41"/>
        <end position="63"/>
    </location>
</feature>
<comment type="caution">
    <text evidence="3">The sequence shown here is derived from an EMBL/GenBank/DDBJ whole genome shotgun (WGS) entry which is preliminary data.</text>
</comment>
<keyword evidence="2" id="KW-1133">Transmembrane helix</keyword>
<feature type="region of interest" description="Disordered" evidence="1">
    <location>
        <begin position="71"/>
        <end position="101"/>
    </location>
</feature>
<evidence type="ECO:0000256" key="1">
    <source>
        <dbReference type="SAM" id="MobiDB-lite"/>
    </source>
</evidence>
<keyword evidence="2" id="KW-0472">Membrane</keyword>
<keyword evidence="4" id="KW-1185">Reference proteome</keyword>
<keyword evidence="2" id="KW-0812">Transmembrane</keyword>
<evidence type="ECO:0000256" key="2">
    <source>
        <dbReference type="SAM" id="Phobius"/>
    </source>
</evidence>
<sequence>MNIEDELRQSMAIQAEGLVDVAPLLTGATSRGVTLRRRRRAAVTLVVVAVLGVGVGGPVAVWATSAGTGQGIDQAGTDGQGPAAVPMPPSVPGRPTVQDDPSVLGSDPTLLHLSVEGPPPGLPTIQTESPTGNPSLPAGWASMLGSEYLRLGSPVAVDFWAGAMALEQTRGYTRQGEVTVNDKPAQYHVHAVQQLILWQPVTGVWVAARGINGTSKEALIAAASSLRFDRVSSCAVRFATAAAPPTAVLSRCDTNMTAEGLATGGRLVYSRADGSLLDIRDRGADPAGEVPNATVAGHPAHWRTGDVQGVKGDILTVDIPGGRNVFVLLTGSFTRAEAEAFVAGLTWP</sequence>
<evidence type="ECO:0000313" key="4">
    <source>
        <dbReference type="Proteomes" id="UP000649753"/>
    </source>
</evidence>
<dbReference type="AlphaFoldDB" id="A0A927RAF9"/>